<keyword evidence="2" id="KW-1185">Reference proteome</keyword>
<evidence type="ECO:0000313" key="2">
    <source>
        <dbReference type="Proteomes" id="UP000465241"/>
    </source>
</evidence>
<protein>
    <submittedName>
        <fullName evidence="1">Uncharacterized protein</fullName>
    </submittedName>
</protein>
<accession>A0A7I9WG40</accession>
<gene>
    <name evidence="1" type="ORF">MMUR_06350</name>
</gene>
<name>A0A7I9WG40_9MYCO</name>
<reference evidence="1 2" key="1">
    <citation type="journal article" date="2019" name="Emerg. Microbes Infect.">
        <title>Comprehensive subspecies identification of 175 nontuberculous mycobacteria species based on 7547 genomic profiles.</title>
        <authorList>
            <person name="Matsumoto Y."/>
            <person name="Kinjo T."/>
            <person name="Motooka D."/>
            <person name="Nabeya D."/>
            <person name="Jung N."/>
            <person name="Uechi K."/>
            <person name="Horii T."/>
            <person name="Iida T."/>
            <person name="Fujita J."/>
            <person name="Nakamura S."/>
        </authorList>
    </citation>
    <scope>NUCLEOTIDE SEQUENCE [LARGE SCALE GENOMIC DNA]</scope>
    <source>
        <strain evidence="1 2">JCM 13392</strain>
    </source>
</reference>
<dbReference type="AlphaFoldDB" id="A0A7I9WG40"/>
<sequence length="114" mass="12080">MGEFLGGEEIARIGKCRLPSASGEAGVPSDVVDVHMGVEHVINCFHVESGSIESVEVPSAGMRQLRNHGDVLVVADAGVDNDEGASVLDDERLDDSLQLPVFVHVVRPQPAQLP</sequence>
<dbReference type="Proteomes" id="UP000465241">
    <property type="component" value="Unassembled WGS sequence"/>
</dbReference>
<dbReference type="EMBL" id="BLKT01000003">
    <property type="protein sequence ID" value="GFG56499.1"/>
    <property type="molecule type" value="Genomic_DNA"/>
</dbReference>
<comment type="caution">
    <text evidence="1">The sequence shown here is derived from an EMBL/GenBank/DDBJ whole genome shotgun (WGS) entry which is preliminary data.</text>
</comment>
<proteinExistence type="predicted"/>
<organism evidence="1 2">
    <name type="scientific">Mycolicibacterium murale</name>
    <dbReference type="NCBI Taxonomy" id="182220"/>
    <lineage>
        <taxon>Bacteria</taxon>
        <taxon>Bacillati</taxon>
        <taxon>Actinomycetota</taxon>
        <taxon>Actinomycetes</taxon>
        <taxon>Mycobacteriales</taxon>
        <taxon>Mycobacteriaceae</taxon>
        <taxon>Mycolicibacterium</taxon>
    </lineage>
</organism>
<evidence type="ECO:0000313" key="1">
    <source>
        <dbReference type="EMBL" id="GFG56499.1"/>
    </source>
</evidence>